<dbReference type="PRINTS" id="PR00461">
    <property type="entry name" value="PLPEROXIDASE"/>
</dbReference>
<comment type="cofactor">
    <cofactor evidence="13 16">
        <name>heme b</name>
        <dbReference type="ChEBI" id="CHEBI:60344"/>
    </cofactor>
    <text evidence="13 16">Binds 1 heme b (iron(II)-protoporphyrin IX) group per subunit.</text>
</comment>
<dbReference type="PRINTS" id="PR00458">
    <property type="entry name" value="PEROXIDASE"/>
</dbReference>
<comment type="caution">
    <text evidence="18">The sequence shown here is derived from an EMBL/GenBank/DDBJ whole genome shotgun (WGS) entry which is preliminary data.</text>
</comment>
<dbReference type="InterPro" id="IPR019794">
    <property type="entry name" value="Peroxidases_AS"/>
</dbReference>
<keyword evidence="16" id="KW-0376">Hydrogen peroxide</keyword>
<gene>
    <name evidence="18" type="ORF">Sjap_008932</name>
</gene>
<evidence type="ECO:0000313" key="18">
    <source>
        <dbReference type="EMBL" id="KAK9138338.1"/>
    </source>
</evidence>
<reference evidence="18 19" key="1">
    <citation type="submission" date="2024-01" db="EMBL/GenBank/DDBJ databases">
        <title>Genome assemblies of Stephania.</title>
        <authorList>
            <person name="Yang L."/>
        </authorList>
    </citation>
    <scope>NUCLEOTIDE SEQUENCE [LARGE SCALE GENOMIC DNA]</scope>
    <source>
        <strain evidence="18">QJT</strain>
        <tissue evidence="18">Leaf</tissue>
    </source>
</reference>
<evidence type="ECO:0000256" key="4">
    <source>
        <dbReference type="ARBA" id="ARBA00022559"/>
    </source>
</evidence>
<protein>
    <recommendedName>
        <fullName evidence="3 16">Peroxidase</fullName>
        <ecNumber evidence="3 16">1.11.1.7</ecNumber>
    </recommendedName>
</protein>
<dbReference type="InterPro" id="IPR000823">
    <property type="entry name" value="Peroxidase_pln"/>
</dbReference>
<feature type="binding site" evidence="13">
    <location>
        <position position="291"/>
    </location>
    <ligand>
        <name>Ca(2+)</name>
        <dbReference type="ChEBI" id="CHEBI:29108"/>
        <label>2</label>
    </ligand>
</feature>
<evidence type="ECO:0000256" key="2">
    <source>
        <dbReference type="ARBA" id="ARBA00006873"/>
    </source>
</evidence>
<evidence type="ECO:0000313" key="19">
    <source>
        <dbReference type="Proteomes" id="UP001417504"/>
    </source>
</evidence>
<comment type="catalytic activity">
    <reaction evidence="1 16">
        <text>2 a phenolic donor + H2O2 = 2 a phenolic radical donor + 2 H2O</text>
        <dbReference type="Rhea" id="RHEA:56136"/>
        <dbReference type="ChEBI" id="CHEBI:15377"/>
        <dbReference type="ChEBI" id="CHEBI:16240"/>
        <dbReference type="ChEBI" id="CHEBI:139520"/>
        <dbReference type="ChEBI" id="CHEBI:139521"/>
        <dbReference type="EC" id="1.11.1.7"/>
    </reaction>
</comment>
<comment type="similarity">
    <text evidence="2">Belongs to the peroxidase family. Ascorbate peroxidase subfamily.</text>
</comment>
<dbReference type="GO" id="GO:0140825">
    <property type="term" value="F:lactoperoxidase activity"/>
    <property type="evidence" value="ECO:0007669"/>
    <property type="project" value="UniProtKB-EC"/>
</dbReference>
<dbReference type="GO" id="GO:0005576">
    <property type="term" value="C:extracellular region"/>
    <property type="evidence" value="ECO:0007669"/>
    <property type="project" value="UniProtKB-SubCell"/>
</dbReference>
<feature type="binding site" evidence="13">
    <location>
        <position position="296"/>
    </location>
    <ligand>
        <name>Ca(2+)</name>
        <dbReference type="ChEBI" id="CHEBI:29108"/>
        <label>2</label>
    </ligand>
</feature>
<feature type="binding site" evidence="13">
    <location>
        <position position="153"/>
    </location>
    <ligand>
        <name>Ca(2+)</name>
        <dbReference type="ChEBI" id="CHEBI:29108"/>
        <label>1</label>
    </ligand>
</feature>
<evidence type="ECO:0000256" key="10">
    <source>
        <dbReference type="ARBA" id="ARBA00023157"/>
    </source>
</evidence>
<dbReference type="EMBL" id="JBBNAE010000003">
    <property type="protein sequence ID" value="KAK9138338.1"/>
    <property type="molecule type" value="Genomic_DNA"/>
</dbReference>
<dbReference type="CDD" id="cd00693">
    <property type="entry name" value="secretory_peroxidase"/>
    <property type="match status" value="1"/>
</dbReference>
<proteinExistence type="inferred from homology"/>
<evidence type="ECO:0000256" key="1">
    <source>
        <dbReference type="ARBA" id="ARBA00000189"/>
    </source>
</evidence>
<feature type="binding site" evidence="13">
    <location>
        <position position="167"/>
    </location>
    <ligand>
        <name>Ca(2+)</name>
        <dbReference type="ChEBI" id="CHEBI:29108"/>
        <label>1</label>
    </ligand>
</feature>
<keyword evidence="6 13" id="KW-0479">Metal-binding</keyword>
<dbReference type="GO" id="GO:0046872">
    <property type="term" value="F:metal ion binding"/>
    <property type="evidence" value="ECO:0007669"/>
    <property type="project" value="UniProtKB-UniRule"/>
</dbReference>
<evidence type="ECO:0000256" key="5">
    <source>
        <dbReference type="ARBA" id="ARBA00022617"/>
    </source>
</evidence>
<feature type="domain" description="Plant heme peroxidase family profile" evidence="17">
    <location>
        <begin position="104"/>
        <end position="368"/>
    </location>
</feature>
<dbReference type="Gene3D" id="1.10.420.10">
    <property type="entry name" value="Peroxidase, domain 2"/>
    <property type="match status" value="2"/>
</dbReference>
<organism evidence="18 19">
    <name type="scientific">Stephania japonica</name>
    <dbReference type="NCBI Taxonomy" id="461633"/>
    <lineage>
        <taxon>Eukaryota</taxon>
        <taxon>Viridiplantae</taxon>
        <taxon>Streptophyta</taxon>
        <taxon>Embryophyta</taxon>
        <taxon>Tracheophyta</taxon>
        <taxon>Spermatophyta</taxon>
        <taxon>Magnoliopsida</taxon>
        <taxon>Ranunculales</taxon>
        <taxon>Menispermaceae</taxon>
        <taxon>Menispermoideae</taxon>
        <taxon>Cissampelideae</taxon>
        <taxon>Stephania</taxon>
    </lineage>
</organism>
<name>A0AAP0PBB6_9MAGN</name>
<dbReference type="GO" id="GO:0020037">
    <property type="term" value="F:heme binding"/>
    <property type="evidence" value="ECO:0007669"/>
    <property type="project" value="UniProtKB-UniRule"/>
</dbReference>
<feature type="binding site" evidence="13">
    <location>
        <position position="146"/>
    </location>
    <ligand>
        <name>Ca(2+)</name>
        <dbReference type="ChEBI" id="CHEBI:29108"/>
        <label>1</label>
    </ligand>
</feature>
<evidence type="ECO:0000256" key="9">
    <source>
        <dbReference type="ARBA" id="ARBA00023004"/>
    </source>
</evidence>
<dbReference type="Gene3D" id="1.10.520.10">
    <property type="match status" value="2"/>
</dbReference>
<dbReference type="GO" id="GO:0042744">
    <property type="term" value="P:hydrogen peroxide catabolic process"/>
    <property type="evidence" value="ECO:0007669"/>
    <property type="project" value="UniProtKB-KW"/>
</dbReference>
<dbReference type="AlphaFoldDB" id="A0AAP0PBB6"/>
<evidence type="ECO:0000256" key="13">
    <source>
        <dbReference type="PIRSR" id="PIRSR600823-3"/>
    </source>
</evidence>
<accession>A0AAP0PBB6</accession>
<feature type="binding site" evidence="13">
    <location>
        <position position="149"/>
    </location>
    <ligand>
        <name>Ca(2+)</name>
        <dbReference type="ChEBI" id="CHEBI:29108"/>
        <label>1</label>
    </ligand>
</feature>
<dbReference type="InterPro" id="IPR033905">
    <property type="entry name" value="Secretory_peroxidase"/>
</dbReference>
<feature type="active site" description="Proton acceptor" evidence="11">
    <location>
        <position position="145"/>
    </location>
</feature>
<feature type="binding site" evidence="12">
    <location>
        <position position="242"/>
    </location>
    <ligand>
        <name>substrate</name>
    </ligand>
</feature>
<feature type="site" description="Transition state stabilizer" evidence="14">
    <location>
        <position position="141"/>
    </location>
</feature>
<evidence type="ECO:0000256" key="12">
    <source>
        <dbReference type="PIRSR" id="PIRSR600823-2"/>
    </source>
</evidence>
<dbReference type="PROSITE" id="PS50873">
    <property type="entry name" value="PEROXIDASE_4"/>
    <property type="match status" value="1"/>
</dbReference>
<feature type="binding site" evidence="13">
    <location>
        <position position="155"/>
    </location>
    <ligand>
        <name>Ca(2+)</name>
        <dbReference type="ChEBI" id="CHEBI:29108"/>
        <label>1</label>
    </ligand>
</feature>
<keyword evidence="19" id="KW-1185">Reference proteome</keyword>
<keyword evidence="7 13" id="KW-0106">Calcium</keyword>
<evidence type="ECO:0000256" key="3">
    <source>
        <dbReference type="ARBA" id="ARBA00012313"/>
    </source>
</evidence>
<keyword evidence="10 15" id="KW-1015">Disulfide bond</keyword>
<feature type="disulfide bond" evidence="15">
    <location>
        <begin position="147"/>
        <end position="152"/>
    </location>
</feature>
<evidence type="ECO:0000256" key="14">
    <source>
        <dbReference type="PIRSR" id="PIRSR600823-4"/>
    </source>
</evidence>
<dbReference type="InterPro" id="IPR019793">
    <property type="entry name" value="Peroxidases_heam-ligand_BS"/>
</dbReference>
<keyword evidence="9 13" id="KW-0408">Iron</keyword>
<dbReference type="PANTHER" id="PTHR31235">
    <property type="entry name" value="PEROXIDASE 25-RELATED"/>
    <property type="match status" value="1"/>
</dbReference>
<dbReference type="PROSITE" id="PS00436">
    <property type="entry name" value="PEROXIDASE_2"/>
    <property type="match status" value="1"/>
</dbReference>
<comment type="similarity">
    <text evidence="16">Belongs to the peroxidase family. Classical plant (class III) peroxidase subfamily.</text>
</comment>
<dbReference type="PROSITE" id="PS00435">
    <property type="entry name" value="PEROXIDASE_1"/>
    <property type="match status" value="1"/>
</dbReference>
<dbReference type="EC" id="1.11.1.7" evidence="3 16"/>
<evidence type="ECO:0000259" key="17">
    <source>
        <dbReference type="PROSITE" id="PS50873"/>
    </source>
</evidence>
<evidence type="ECO:0000256" key="15">
    <source>
        <dbReference type="PIRSR" id="PIRSR600823-5"/>
    </source>
</evidence>
<keyword evidence="5 16" id="KW-0349">Heme</keyword>
<feature type="disulfide bond" evidence="15">
    <location>
        <begin position="200"/>
        <end position="364"/>
    </location>
</feature>
<keyword evidence="8 16" id="KW-0560">Oxidoreductase</keyword>
<comment type="cofactor">
    <cofactor evidence="13 16">
        <name>Ca(2+)</name>
        <dbReference type="ChEBI" id="CHEBI:29108"/>
    </cofactor>
    <text evidence="13 16">Binds 2 calcium ions per subunit.</text>
</comment>
<sequence length="368" mass="39580">MTLMSAGSRIASHHITGVSLGSHKFSPTRYTVSRVRHASRGSPTLGFRFLWKCSSDRLAFSVDSTVQSDSRSGSQFDKCNTSRPHLVLVSVIESREAMMVVSSGLTVDFYKETCPSAEDVIRETVNKALQKDAGLGAGLIRMHFHDCFVRGCDASVLLDSTHANTAEKDSPPNNPSLRGFEVIDEAKRMIESKCPQTVSCADIIAFAARDSALKLGNISYSVPAGRRDGTVSSSAEAVVNIPSPSFNLTQLQDSFTSKGLSIDDMVTLSGAHSIGRAHTSNTSTVPMEPATPNTLDNLYYKQVMDHKGLFGSDNELLSSSVTAKLVSDNAKFGAVWAAKFGSAMVRMGNIGVLTGEEGEIRENCRVVN</sequence>
<dbReference type="Pfam" id="PF00141">
    <property type="entry name" value="peroxidase"/>
    <property type="match status" value="1"/>
</dbReference>
<evidence type="ECO:0000256" key="11">
    <source>
        <dbReference type="PIRSR" id="PIRSR600823-1"/>
    </source>
</evidence>
<evidence type="ECO:0000256" key="16">
    <source>
        <dbReference type="RuleBase" id="RU362060"/>
    </source>
</evidence>
<dbReference type="InterPro" id="IPR002016">
    <property type="entry name" value="Haem_peroxidase"/>
</dbReference>
<dbReference type="GO" id="GO:0006979">
    <property type="term" value="P:response to oxidative stress"/>
    <property type="evidence" value="ECO:0007669"/>
    <property type="project" value="UniProtKB-UniRule"/>
</dbReference>
<evidence type="ECO:0000256" key="7">
    <source>
        <dbReference type="ARBA" id="ARBA00022837"/>
    </source>
</evidence>
<evidence type="ECO:0000256" key="6">
    <source>
        <dbReference type="ARBA" id="ARBA00022723"/>
    </source>
</evidence>
<comment type="subcellular location">
    <subcellularLocation>
        <location evidence="16">Secreted</location>
    </subcellularLocation>
</comment>
<keyword evidence="16" id="KW-0964">Secreted</keyword>
<feature type="binding site" evidence="13">
    <location>
        <position position="151"/>
    </location>
    <ligand>
        <name>Ca(2+)</name>
        <dbReference type="ChEBI" id="CHEBI:29108"/>
        <label>1</label>
    </ligand>
</feature>
<dbReference type="InterPro" id="IPR010255">
    <property type="entry name" value="Haem_peroxidase_sf"/>
</dbReference>
<comment type="function">
    <text evidence="16">Removal of H(2)O(2), oxidation of toxic reductants, biosynthesis and degradation of lignin, suberization, auxin catabolism, response to environmental stresses such as wounding, pathogen attack and oxidative stress.</text>
</comment>
<dbReference type="FunFam" id="1.10.520.10:FF:000001">
    <property type="entry name" value="Peroxidase"/>
    <property type="match status" value="1"/>
</dbReference>
<feature type="disulfide bond" evidence="15">
    <location>
        <begin position="114"/>
        <end position="194"/>
    </location>
</feature>
<evidence type="ECO:0000256" key="8">
    <source>
        <dbReference type="ARBA" id="ARBA00023002"/>
    </source>
</evidence>
<keyword evidence="4 16" id="KW-0575">Peroxidase</keyword>
<dbReference type="Proteomes" id="UP001417504">
    <property type="component" value="Unassembled WGS sequence"/>
</dbReference>
<feature type="binding site" description="axial binding residue" evidence="13">
    <location>
        <position position="272"/>
    </location>
    <ligand>
        <name>heme b</name>
        <dbReference type="ChEBI" id="CHEBI:60344"/>
    </ligand>
    <ligandPart>
        <name>Fe</name>
        <dbReference type="ChEBI" id="CHEBI:18248"/>
    </ligandPart>
</feature>
<dbReference type="SUPFAM" id="SSF48113">
    <property type="entry name" value="Heme-dependent peroxidases"/>
    <property type="match status" value="1"/>
</dbReference>